<evidence type="ECO:0000313" key="6">
    <source>
        <dbReference type="EMBL" id="PTQ53153.1"/>
    </source>
</evidence>
<keyword evidence="2" id="KW-0813">Transport</keyword>
<dbReference type="SMART" id="SM00382">
    <property type="entry name" value="AAA"/>
    <property type="match status" value="1"/>
</dbReference>
<dbReference type="EMBL" id="PEBW01000001">
    <property type="protein sequence ID" value="PTQ53153.1"/>
    <property type="molecule type" value="Genomic_DNA"/>
</dbReference>
<dbReference type="SUPFAM" id="SSF52540">
    <property type="entry name" value="P-loop containing nucleoside triphosphate hydrolases"/>
    <property type="match status" value="1"/>
</dbReference>
<dbReference type="CDD" id="cd03230">
    <property type="entry name" value="ABC_DR_subfamily_A"/>
    <property type="match status" value="1"/>
</dbReference>
<evidence type="ECO:0000256" key="4">
    <source>
        <dbReference type="ARBA" id="ARBA00022840"/>
    </source>
</evidence>
<evidence type="ECO:0000256" key="3">
    <source>
        <dbReference type="ARBA" id="ARBA00022741"/>
    </source>
</evidence>
<gene>
    <name evidence="6" type="ORF">BLITH_0233</name>
</gene>
<dbReference type="Gene3D" id="3.40.50.300">
    <property type="entry name" value="P-loop containing nucleotide triphosphate hydrolases"/>
    <property type="match status" value="1"/>
</dbReference>
<name>A0A2T5GAD6_9BACL</name>
<dbReference type="InterPro" id="IPR003593">
    <property type="entry name" value="AAA+_ATPase"/>
</dbReference>
<sequence length="314" mass="34429">MTRKEAVVLEHLTKAFGDTRAVEDLNLAVHEGEIFGLLGPNGAGKTTTILMLLGLVEPTEGRALVFGIDATRNPREVKRLVGYLPDDVGFYEDLTGRENLLLTGRLNGLSETEANASAERLLARVGLEGAADLPVKAYSRGMRQRLGLADTLMKKPRLIVLDEPTLGIDPEGVREFLHLIRTLSQEEGVTVLLSSHHLHQVQAICDRVGIFVKGRLLAVGTVDELSRQLFSREPYALRLTARPLSEEVLRALARIPGVTRVEPQGADELFVAATRDVASEVAREVVGRGASLARLEPVRYGLDEIYHRFFEGVA</sequence>
<evidence type="ECO:0000256" key="1">
    <source>
        <dbReference type="ARBA" id="ARBA00005417"/>
    </source>
</evidence>
<dbReference type="PANTHER" id="PTHR43335">
    <property type="entry name" value="ABC TRANSPORTER, ATP-BINDING PROTEIN"/>
    <property type="match status" value="1"/>
</dbReference>
<evidence type="ECO:0000256" key="2">
    <source>
        <dbReference type="ARBA" id="ARBA00022448"/>
    </source>
</evidence>
<dbReference type="PROSITE" id="PS50893">
    <property type="entry name" value="ABC_TRANSPORTER_2"/>
    <property type="match status" value="1"/>
</dbReference>
<proteinExistence type="inferred from homology"/>
<dbReference type="PANTHER" id="PTHR43335:SF11">
    <property type="entry name" value="ABC TRANSPORTER RELATED"/>
    <property type="match status" value="1"/>
</dbReference>
<keyword evidence="4 6" id="KW-0067">ATP-binding</keyword>
<feature type="domain" description="ABC transporter" evidence="5">
    <location>
        <begin position="7"/>
        <end position="238"/>
    </location>
</feature>
<comment type="similarity">
    <text evidence="1">Belongs to the ABC transporter superfamily.</text>
</comment>
<keyword evidence="3" id="KW-0547">Nucleotide-binding</keyword>
<comment type="caution">
    <text evidence="6">The sequence shown here is derived from an EMBL/GenBank/DDBJ whole genome shotgun (WGS) entry which is preliminary data.</text>
</comment>
<dbReference type="InterPro" id="IPR003439">
    <property type="entry name" value="ABC_transporter-like_ATP-bd"/>
</dbReference>
<accession>A0A2T5GAD6</accession>
<protein>
    <submittedName>
        <fullName evidence="6">ABC transporter, ATP-binding protein</fullName>
    </submittedName>
</protein>
<dbReference type="Pfam" id="PF00005">
    <property type="entry name" value="ABC_tran"/>
    <property type="match status" value="1"/>
</dbReference>
<dbReference type="GO" id="GO:0016887">
    <property type="term" value="F:ATP hydrolysis activity"/>
    <property type="evidence" value="ECO:0007669"/>
    <property type="project" value="InterPro"/>
</dbReference>
<evidence type="ECO:0000313" key="7">
    <source>
        <dbReference type="Proteomes" id="UP000244016"/>
    </source>
</evidence>
<organism evidence="6 7">
    <name type="scientific">Brockia lithotrophica</name>
    <dbReference type="NCBI Taxonomy" id="933949"/>
    <lineage>
        <taxon>Bacteria</taxon>
        <taxon>Bacillati</taxon>
        <taxon>Bacillota</taxon>
        <taxon>Bacilli</taxon>
        <taxon>Bacillales</taxon>
        <taxon>Bacillales Family X. Incertae Sedis</taxon>
        <taxon>Brockia</taxon>
    </lineage>
</organism>
<reference evidence="6 7" key="1">
    <citation type="submission" date="2017-08" db="EMBL/GenBank/DDBJ databases">
        <title>Burning lignite coal seam in the remote Altai Mountains harbors a hydrogen-driven thermophilic microbial community.</title>
        <authorList>
            <person name="Kadnikov V.V."/>
            <person name="Mardanov A.V."/>
            <person name="Ivasenko D."/>
            <person name="Beletsky A.V."/>
            <person name="Karnachuk O.V."/>
            <person name="Ravin N.V."/>
        </authorList>
    </citation>
    <scope>NUCLEOTIDE SEQUENCE [LARGE SCALE GENOMIC DNA]</scope>
    <source>
        <strain evidence="6">AL31</strain>
    </source>
</reference>
<dbReference type="AlphaFoldDB" id="A0A2T5GAD6"/>
<dbReference type="Proteomes" id="UP000244016">
    <property type="component" value="Unassembled WGS sequence"/>
</dbReference>
<dbReference type="GO" id="GO:0005524">
    <property type="term" value="F:ATP binding"/>
    <property type="evidence" value="ECO:0007669"/>
    <property type="project" value="UniProtKB-KW"/>
</dbReference>
<dbReference type="InterPro" id="IPR027417">
    <property type="entry name" value="P-loop_NTPase"/>
</dbReference>
<evidence type="ECO:0000259" key="5">
    <source>
        <dbReference type="PROSITE" id="PS50893"/>
    </source>
</evidence>